<dbReference type="STRING" id="53501.SAMN04488043_10162"/>
<feature type="domain" description="AB hydrolase-1" evidence="1">
    <location>
        <begin position="13"/>
        <end position="219"/>
    </location>
</feature>
<gene>
    <name evidence="2" type="primary">dhaA</name>
    <name evidence="2" type="ORF">TG4357_03198</name>
</gene>
<evidence type="ECO:0000313" key="3">
    <source>
        <dbReference type="Proteomes" id="UP000051587"/>
    </source>
</evidence>
<dbReference type="InterPro" id="IPR000073">
    <property type="entry name" value="AB_hydrolase_1"/>
</dbReference>
<dbReference type="EC" id="3.8.1.5" evidence="2"/>
<dbReference type="SUPFAM" id="SSF53474">
    <property type="entry name" value="alpha/beta-Hydrolases"/>
    <property type="match status" value="1"/>
</dbReference>
<reference evidence="2 3" key="1">
    <citation type="submission" date="2015-09" db="EMBL/GenBank/DDBJ databases">
        <authorList>
            <consortium name="Swine Surveillance"/>
        </authorList>
    </citation>
    <scope>NUCLEOTIDE SEQUENCE [LARGE SCALE GENOMIC DNA]</scope>
    <source>
        <strain evidence="2 3">CECT 4357</strain>
    </source>
</reference>
<dbReference type="GO" id="GO:0018786">
    <property type="term" value="F:haloalkane dehalogenase activity"/>
    <property type="evidence" value="ECO:0007669"/>
    <property type="project" value="UniProtKB-EC"/>
</dbReference>
<dbReference type="Gene3D" id="3.40.50.1820">
    <property type="entry name" value="alpha/beta hydrolase"/>
    <property type="match status" value="1"/>
</dbReference>
<protein>
    <submittedName>
        <fullName evidence="2">Haloalkane dehalogenase 3</fullName>
        <ecNumber evidence="2">3.8.1.5</ecNumber>
    </submittedName>
</protein>
<dbReference type="NCBIfam" id="NF002938">
    <property type="entry name" value="PRK03592.1"/>
    <property type="match status" value="1"/>
</dbReference>
<sequence length="233" mass="25825">MTSSITRGLTAIPPGPDSYTYVEQRRYLFALLEQLGVTENVTLVIHDWGSGLGFHWAHTHADAVKGIAFMEAIIAPVPSMDSFPEKSRAVFEGLRSPAGDEMVLQNNMFVENILPASILRDLSEEEMNEYRRPFANAGEDRRPTLTWPRQIPIGGEPADVVEIVGAYSQWLTQTPIPKLFVNADPGVMVAGAVRDYVRSWPNLTEVTVPGLHFMQEDSPDEIGTAVHDWHAGL</sequence>
<keyword evidence="2" id="KW-0378">Hydrolase</keyword>
<evidence type="ECO:0000259" key="1">
    <source>
        <dbReference type="Pfam" id="PF00561"/>
    </source>
</evidence>
<dbReference type="Pfam" id="PF00561">
    <property type="entry name" value="Abhydrolase_1"/>
    <property type="match status" value="1"/>
</dbReference>
<name>A0A0P1FIE2_THAGE</name>
<evidence type="ECO:0000313" key="2">
    <source>
        <dbReference type="EMBL" id="CUH67764.1"/>
    </source>
</evidence>
<dbReference type="EMBL" id="CYSA01000026">
    <property type="protein sequence ID" value="CUH67764.1"/>
    <property type="molecule type" value="Genomic_DNA"/>
</dbReference>
<dbReference type="AlphaFoldDB" id="A0A0P1FIE2"/>
<dbReference type="InterPro" id="IPR029058">
    <property type="entry name" value="AB_hydrolase_fold"/>
</dbReference>
<proteinExistence type="predicted"/>
<dbReference type="Proteomes" id="UP000051587">
    <property type="component" value="Unassembled WGS sequence"/>
</dbReference>
<dbReference type="PANTHER" id="PTHR43329">
    <property type="entry name" value="EPOXIDE HYDROLASE"/>
    <property type="match status" value="1"/>
</dbReference>
<accession>A0A0P1FIE2</accession>
<keyword evidence="3" id="KW-1185">Reference proteome</keyword>
<organism evidence="2 3">
    <name type="scientific">Thalassovita gelatinovora</name>
    <name type="common">Thalassobius gelatinovorus</name>
    <dbReference type="NCBI Taxonomy" id="53501"/>
    <lineage>
        <taxon>Bacteria</taxon>
        <taxon>Pseudomonadati</taxon>
        <taxon>Pseudomonadota</taxon>
        <taxon>Alphaproteobacteria</taxon>
        <taxon>Rhodobacterales</taxon>
        <taxon>Roseobacteraceae</taxon>
        <taxon>Thalassovita</taxon>
    </lineage>
</organism>